<keyword evidence="1" id="KW-0597">Phosphoprotein</keyword>
<reference evidence="4 5" key="1">
    <citation type="submission" date="2020-06" db="EMBL/GenBank/DDBJ databases">
        <title>Genome mining for natural products.</title>
        <authorList>
            <person name="Zhang B."/>
            <person name="Shi J."/>
            <person name="Ge H."/>
        </authorList>
    </citation>
    <scope>NUCLEOTIDE SEQUENCE [LARGE SCALE GENOMIC DNA]</scope>
    <source>
        <strain evidence="4 5">NA00687</strain>
    </source>
</reference>
<dbReference type="PROSITE" id="PS50006">
    <property type="entry name" value="FHA_DOMAIN"/>
    <property type="match status" value="1"/>
</dbReference>
<evidence type="ECO:0000259" key="3">
    <source>
        <dbReference type="PROSITE" id="PS50006"/>
    </source>
</evidence>
<keyword evidence="5" id="KW-1185">Reference proteome</keyword>
<evidence type="ECO:0000313" key="5">
    <source>
        <dbReference type="Proteomes" id="UP000509303"/>
    </source>
</evidence>
<feature type="domain" description="FHA" evidence="3">
    <location>
        <begin position="50"/>
        <end position="101"/>
    </location>
</feature>
<evidence type="ECO:0000256" key="1">
    <source>
        <dbReference type="ARBA" id="ARBA00022553"/>
    </source>
</evidence>
<dbReference type="InterPro" id="IPR000253">
    <property type="entry name" value="FHA_dom"/>
</dbReference>
<protein>
    <recommendedName>
        <fullName evidence="3">FHA domain-containing protein</fullName>
    </recommendedName>
</protein>
<gene>
    <name evidence="4" type="ORF">HUT08_05230</name>
</gene>
<sequence>MTAKPASQVRPLPRGFGSPSRTVPTAPPGTLFGLGANGGMRVAPDANLRLLFGRNEPEVHVCVGLTDALVSRRQGLIVRESAHWVLHNTGRLPILFPGPRLVLGGDQAHLPTGYTPLFVVSSRHQHLLEVRVTAPGQPPGPRDGPERYEETRADIRRLRPEERLVLVCLARRYLRHGPHPQPLTWAQVGDELSRLRPAERWSPKRAAHVVANVRGRLSGENGVPGLLEDEVAQPVGNALNHNLITDLLTTTTIASADLRLPRPRP</sequence>
<dbReference type="InterPro" id="IPR008984">
    <property type="entry name" value="SMAD_FHA_dom_sf"/>
</dbReference>
<dbReference type="AlphaFoldDB" id="A0A7H8N405"/>
<feature type="region of interest" description="Disordered" evidence="2">
    <location>
        <begin position="1"/>
        <end position="27"/>
    </location>
</feature>
<dbReference type="EMBL" id="CP054929">
    <property type="protein sequence ID" value="QKW49043.1"/>
    <property type="molecule type" value="Genomic_DNA"/>
</dbReference>
<dbReference type="SUPFAM" id="SSF49879">
    <property type="entry name" value="SMAD/FHA domain"/>
    <property type="match status" value="1"/>
</dbReference>
<accession>A0A7H8N405</accession>
<evidence type="ECO:0000313" key="4">
    <source>
        <dbReference type="EMBL" id="QKW49043.1"/>
    </source>
</evidence>
<dbReference type="RefSeq" id="WP_176160775.1">
    <property type="nucleotide sequence ID" value="NZ_CP054929.1"/>
</dbReference>
<dbReference type="Proteomes" id="UP000509303">
    <property type="component" value="Chromosome"/>
</dbReference>
<name>A0A7H8N405_9ACTN</name>
<proteinExistence type="predicted"/>
<evidence type="ECO:0000256" key="2">
    <source>
        <dbReference type="SAM" id="MobiDB-lite"/>
    </source>
</evidence>
<organism evidence="4 5">
    <name type="scientific">Streptomyces buecherae</name>
    <dbReference type="NCBI Taxonomy" id="2763006"/>
    <lineage>
        <taxon>Bacteria</taxon>
        <taxon>Bacillati</taxon>
        <taxon>Actinomycetota</taxon>
        <taxon>Actinomycetes</taxon>
        <taxon>Kitasatosporales</taxon>
        <taxon>Streptomycetaceae</taxon>
        <taxon>Streptomyces</taxon>
    </lineage>
</organism>